<evidence type="ECO:0000256" key="7">
    <source>
        <dbReference type="ARBA" id="ARBA00022723"/>
    </source>
</evidence>
<keyword evidence="15" id="KW-0695">RNA-directed DNA polymerase</keyword>
<keyword evidence="12" id="KW-0460">Magnesium</keyword>
<dbReference type="GO" id="GO:0032196">
    <property type="term" value="P:transposition"/>
    <property type="evidence" value="ECO:0007669"/>
    <property type="project" value="UniProtKB-KW"/>
</dbReference>
<dbReference type="InterPro" id="IPR001584">
    <property type="entry name" value="Integrase_cat-core"/>
</dbReference>
<dbReference type="PROSITE" id="PS50994">
    <property type="entry name" value="INTEGRASE"/>
    <property type="match status" value="1"/>
</dbReference>
<keyword evidence="7" id="KW-0479">Metal-binding</keyword>
<feature type="compositionally biased region" description="Polar residues" evidence="21">
    <location>
        <begin position="15"/>
        <end position="38"/>
    </location>
</feature>
<keyword evidence="3" id="KW-1188">Viral release from host cell</keyword>
<keyword evidence="14" id="KW-0229">DNA integration</keyword>
<comment type="catalytic activity">
    <reaction evidence="19">
        <text>DNA(n) + a 2'-deoxyribonucleoside 5'-triphosphate = DNA(n+1) + diphosphate</text>
        <dbReference type="Rhea" id="RHEA:22508"/>
        <dbReference type="Rhea" id="RHEA-COMP:17339"/>
        <dbReference type="Rhea" id="RHEA-COMP:17340"/>
        <dbReference type="ChEBI" id="CHEBI:33019"/>
        <dbReference type="ChEBI" id="CHEBI:61560"/>
        <dbReference type="ChEBI" id="CHEBI:173112"/>
        <dbReference type="EC" id="2.7.7.49"/>
    </reaction>
</comment>
<dbReference type="PANTHER" id="PTHR42648:SF11">
    <property type="entry name" value="TRANSPOSON TY4-P GAG-POL POLYPROTEIN"/>
    <property type="match status" value="1"/>
</dbReference>
<feature type="domain" description="Integrase catalytic" evidence="22">
    <location>
        <begin position="304"/>
        <end position="469"/>
    </location>
</feature>
<evidence type="ECO:0000256" key="14">
    <source>
        <dbReference type="ARBA" id="ARBA00022908"/>
    </source>
</evidence>
<evidence type="ECO:0000256" key="16">
    <source>
        <dbReference type="ARBA" id="ARBA00022932"/>
    </source>
</evidence>
<dbReference type="Pfam" id="PF22936">
    <property type="entry name" value="Pol_BBD"/>
    <property type="match status" value="1"/>
</dbReference>
<dbReference type="InterPro" id="IPR036397">
    <property type="entry name" value="RNaseH_sf"/>
</dbReference>
<dbReference type="GO" id="GO:0003723">
    <property type="term" value="F:RNA binding"/>
    <property type="evidence" value="ECO:0007669"/>
    <property type="project" value="UniProtKB-KW"/>
</dbReference>
<dbReference type="GO" id="GO:0004519">
    <property type="term" value="F:endonuclease activity"/>
    <property type="evidence" value="ECO:0007669"/>
    <property type="project" value="UniProtKB-KW"/>
</dbReference>
<dbReference type="InterPro" id="IPR039537">
    <property type="entry name" value="Retrotran_Ty1/copia-like"/>
</dbReference>
<evidence type="ECO:0000256" key="9">
    <source>
        <dbReference type="ARBA" id="ARBA00022759"/>
    </source>
</evidence>
<name>A0A2N5TPW0_9BASI</name>
<evidence type="ECO:0000256" key="17">
    <source>
        <dbReference type="ARBA" id="ARBA00023113"/>
    </source>
</evidence>
<evidence type="ECO:0000256" key="5">
    <source>
        <dbReference type="ARBA" id="ARBA00022695"/>
    </source>
</evidence>
<keyword evidence="6" id="KW-0540">Nuclease</keyword>
<dbReference type="InterPro" id="IPR012337">
    <property type="entry name" value="RNaseH-like_sf"/>
</dbReference>
<evidence type="ECO:0000256" key="11">
    <source>
        <dbReference type="ARBA" id="ARBA00022840"/>
    </source>
</evidence>
<evidence type="ECO:0000256" key="19">
    <source>
        <dbReference type="ARBA" id="ARBA00048173"/>
    </source>
</evidence>
<comment type="function">
    <text evidence="1">The aspartyl protease (PR) mediates the proteolytic cleavages of the Gag and Gag-Pol polyproteins after assembly of the VLP.</text>
</comment>
<evidence type="ECO:0000256" key="6">
    <source>
        <dbReference type="ARBA" id="ARBA00022722"/>
    </source>
</evidence>
<keyword evidence="13" id="KW-0694">RNA-binding</keyword>
<dbReference type="GO" id="GO:0008233">
    <property type="term" value="F:peptidase activity"/>
    <property type="evidence" value="ECO:0007669"/>
    <property type="project" value="UniProtKB-KW"/>
</dbReference>
<proteinExistence type="predicted"/>
<evidence type="ECO:0000256" key="21">
    <source>
        <dbReference type="SAM" id="MobiDB-lite"/>
    </source>
</evidence>
<evidence type="ECO:0000256" key="1">
    <source>
        <dbReference type="ARBA" id="ARBA00002180"/>
    </source>
</evidence>
<dbReference type="SUPFAM" id="SSF53098">
    <property type="entry name" value="Ribonuclease H-like"/>
    <property type="match status" value="1"/>
</dbReference>
<evidence type="ECO:0000256" key="15">
    <source>
        <dbReference type="ARBA" id="ARBA00022918"/>
    </source>
</evidence>
<evidence type="ECO:0000256" key="8">
    <source>
        <dbReference type="ARBA" id="ARBA00022741"/>
    </source>
</evidence>
<evidence type="ECO:0000256" key="13">
    <source>
        <dbReference type="ARBA" id="ARBA00022884"/>
    </source>
</evidence>
<organism evidence="23 24">
    <name type="scientific">Puccinia coronata f. sp. avenae</name>
    <dbReference type="NCBI Taxonomy" id="200324"/>
    <lineage>
        <taxon>Eukaryota</taxon>
        <taxon>Fungi</taxon>
        <taxon>Dikarya</taxon>
        <taxon>Basidiomycota</taxon>
        <taxon>Pucciniomycotina</taxon>
        <taxon>Pucciniomycetes</taxon>
        <taxon>Pucciniales</taxon>
        <taxon>Pucciniaceae</taxon>
        <taxon>Puccinia</taxon>
    </lineage>
</organism>
<gene>
    <name evidence="23" type="ORF">PCASD_23419</name>
</gene>
<dbReference type="Gene3D" id="3.30.420.10">
    <property type="entry name" value="Ribonuclease H-like superfamily/Ribonuclease H"/>
    <property type="match status" value="1"/>
</dbReference>
<evidence type="ECO:0000256" key="4">
    <source>
        <dbReference type="ARBA" id="ARBA00022670"/>
    </source>
</evidence>
<keyword evidence="16" id="KW-0808">Transferase</keyword>
<keyword evidence="17" id="KW-0917">Virion maturation</keyword>
<keyword evidence="18" id="KW-0233">DNA recombination</keyword>
<evidence type="ECO:0000313" key="23">
    <source>
        <dbReference type="EMBL" id="PLW27547.1"/>
    </source>
</evidence>
<keyword evidence="10" id="KW-0378">Hydrolase</keyword>
<keyword evidence="2" id="KW-0815">Transposition</keyword>
<evidence type="ECO:0000259" key="22">
    <source>
        <dbReference type="PROSITE" id="PS50994"/>
    </source>
</evidence>
<dbReference type="GO" id="GO:0005634">
    <property type="term" value="C:nucleus"/>
    <property type="evidence" value="ECO:0007669"/>
    <property type="project" value="UniProtKB-ARBA"/>
</dbReference>
<keyword evidence="9" id="KW-0255">Endonuclease</keyword>
<evidence type="ECO:0000313" key="24">
    <source>
        <dbReference type="Proteomes" id="UP000235392"/>
    </source>
</evidence>
<dbReference type="GO" id="GO:0046872">
    <property type="term" value="F:metal ion binding"/>
    <property type="evidence" value="ECO:0007669"/>
    <property type="project" value="UniProtKB-KW"/>
</dbReference>
<sequence>MCVPRDYSSGRRTYHGSSPNNPILINRVQPKSTTTSNQKGKRPDSQKPLSTTALANALSFQGIAPTPTQMANKGSKCNYCKREGHWNSVFQTLVRDINSGRLNVSQPPPQTQNPDKVRIQAINATATSNDTVLVDSGASACVSGDSPFFTMESRLTKPIPVLLASCNSSMTLTGVGSLRIPMPNGTIRIRNVYHHPSIPYAILSLGILTSHGFLPVFDNNSDMKLKYQHRTFHTTFAKTVGASSLPAHPNQQKTASSSIPCLTSRRWTASSGTSNWATPTTKLSSNSCSAKATSQRFLPPSIVPKDKPLDLFVSDVMGPFDNNVNGLKFTITLRDHASMFTFVSPIHSKADVPERWKTWFEVVHTHLGRYPKFLRCDNGGEFISKHFETVLAKQGFRLVTSAPYHPEENGKAERVNCTINNMARVMLNSSGLPFKFWIYAQQSAVYLHNRILHSRIAPKTPIEILFNQQPTLKFIFPFGARALVF</sequence>
<accession>A0A2N5TPW0</accession>
<evidence type="ECO:0000256" key="3">
    <source>
        <dbReference type="ARBA" id="ARBA00022612"/>
    </source>
</evidence>
<keyword evidence="5" id="KW-0548">Nucleotidyltransferase</keyword>
<evidence type="ECO:0000256" key="18">
    <source>
        <dbReference type="ARBA" id="ARBA00023172"/>
    </source>
</evidence>
<dbReference type="PANTHER" id="PTHR42648">
    <property type="entry name" value="TRANSPOSASE, PUTATIVE-RELATED"/>
    <property type="match status" value="1"/>
</dbReference>
<comment type="catalytic activity">
    <reaction evidence="20">
        <text>DNA(n) + a 2'-deoxyribonucleoside 5'-triphosphate = DNA(n+1) + diphosphate</text>
        <dbReference type="Rhea" id="RHEA:22508"/>
        <dbReference type="Rhea" id="RHEA-COMP:17339"/>
        <dbReference type="Rhea" id="RHEA-COMP:17340"/>
        <dbReference type="ChEBI" id="CHEBI:33019"/>
        <dbReference type="ChEBI" id="CHEBI:61560"/>
        <dbReference type="ChEBI" id="CHEBI:173112"/>
        <dbReference type="EC" id="2.7.7.7"/>
    </reaction>
</comment>
<reference evidence="23 24" key="1">
    <citation type="submission" date="2017-11" db="EMBL/GenBank/DDBJ databases">
        <title>De novo assembly and phasing of dikaryotic genomes from two isolates of Puccinia coronata f. sp. avenae, the causal agent of oat crown rust.</title>
        <authorList>
            <person name="Miller M.E."/>
            <person name="Zhang Y."/>
            <person name="Omidvar V."/>
            <person name="Sperschneider J."/>
            <person name="Schwessinger B."/>
            <person name="Raley C."/>
            <person name="Palmer J.M."/>
            <person name="Garnica D."/>
            <person name="Upadhyaya N."/>
            <person name="Rathjen J."/>
            <person name="Taylor J.M."/>
            <person name="Park R.F."/>
            <person name="Dodds P.N."/>
            <person name="Hirsch C.D."/>
            <person name="Kianian S.F."/>
            <person name="Figueroa M."/>
        </authorList>
    </citation>
    <scope>NUCLEOTIDE SEQUENCE [LARGE SCALE GENOMIC DNA]</scope>
    <source>
        <strain evidence="23">12SD80</strain>
    </source>
</reference>
<dbReference type="InterPro" id="IPR054722">
    <property type="entry name" value="PolX-like_BBD"/>
</dbReference>
<evidence type="ECO:0000256" key="2">
    <source>
        <dbReference type="ARBA" id="ARBA00022578"/>
    </source>
</evidence>
<keyword evidence="16" id="KW-0239">DNA-directed DNA polymerase</keyword>
<dbReference type="GO" id="GO:0003887">
    <property type="term" value="F:DNA-directed DNA polymerase activity"/>
    <property type="evidence" value="ECO:0007669"/>
    <property type="project" value="UniProtKB-KW"/>
</dbReference>
<dbReference type="GO" id="GO:0005524">
    <property type="term" value="F:ATP binding"/>
    <property type="evidence" value="ECO:0007669"/>
    <property type="project" value="UniProtKB-KW"/>
</dbReference>
<dbReference type="GO" id="GO:0006310">
    <property type="term" value="P:DNA recombination"/>
    <property type="evidence" value="ECO:0007669"/>
    <property type="project" value="UniProtKB-KW"/>
</dbReference>
<dbReference type="GO" id="GO:0003964">
    <property type="term" value="F:RNA-directed DNA polymerase activity"/>
    <property type="evidence" value="ECO:0007669"/>
    <property type="project" value="UniProtKB-KW"/>
</dbReference>
<evidence type="ECO:0000256" key="20">
    <source>
        <dbReference type="ARBA" id="ARBA00049244"/>
    </source>
</evidence>
<protein>
    <recommendedName>
        <fullName evidence="22">Integrase catalytic domain-containing protein</fullName>
    </recommendedName>
</protein>
<dbReference type="GO" id="GO:0015074">
    <property type="term" value="P:DNA integration"/>
    <property type="evidence" value="ECO:0007669"/>
    <property type="project" value="UniProtKB-KW"/>
</dbReference>
<keyword evidence="11" id="KW-0067">ATP-binding</keyword>
<keyword evidence="4" id="KW-0645">Protease</keyword>
<dbReference type="AlphaFoldDB" id="A0A2N5TPW0"/>
<feature type="region of interest" description="Disordered" evidence="21">
    <location>
        <begin position="1"/>
        <end position="49"/>
    </location>
</feature>
<evidence type="ECO:0000256" key="12">
    <source>
        <dbReference type="ARBA" id="ARBA00022842"/>
    </source>
</evidence>
<evidence type="ECO:0000256" key="10">
    <source>
        <dbReference type="ARBA" id="ARBA00022801"/>
    </source>
</evidence>
<keyword evidence="8" id="KW-0547">Nucleotide-binding</keyword>
<comment type="caution">
    <text evidence="23">The sequence shown here is derived from an EMBL/GenBank/DDBJ whole genome shotgun (WGS) entry which is preliminary data.</text>
</comment>
<dbReference type="GO" id="GO:0006508">
    <property type="term" value="P:proteolysis"/>
    <property type="evidence" value="ECO:0007669"/>
    <property type="project" value="UniProtKB-KW"/>
</dbReference>
<dbReference type="EMBL" id="PGCI01000401">
    <property type="protein sequence ID" value="PLW27547.1"/>
    <property type="molecule type" value="Genomic_DNA"/>
</dbReference>
<dbReference type="Proteomes" id="UP000235392">
    <property type="component" value="Unassembled WGS sequence"/>
</dbReference>